<dbReference type="OrthoDB" id="8807260at2"/>
<dbReference type="AlphaFoldDB" id="A0A4Q1JSR5"/>
<reference evidence="2 3" key="1">
    <citation type="submission" date="2019-01" db="EMBL/GenBank/DDBJ databases">
        <title>Pseudoxanthomonas composti sp. nov., isolated from compost.</title>
        <authorList>
            <person name="Yang G."/>
        </authorList>
    </citation>
    <scope>NUCLEOTIDE SEQUENCE [LARGE SCALE GENOMIC DNA]</scope>
    <source>
        <strain evidence="2 3">GSS15</strain>
    </source>
</reference>
<name>A0A4Q1JSR5_9GAMM</name>
<feature type="domain" description="GAF" evidence="1">
    <location>
        <begin position="3"/>
        <end position="129"/>
    </location>
</feature>
<dbReference type="PANTHER" id="PTHR43102:SF2">
    <property type="entry name" value="GAF DOMAIN-CONTAINING PROTEIN"/>
    <property type="match status" value="1"/>
</dbReference>
<proteinExistence type="predicted"/>
<accession>A0A4Q1JSR5</accession>
<keyword evidence="3" id="KW-1185">Reference proteome</keyword>
<gene>
    <name evidence="2" type="ORF">EPA99_17565</name>
</gene>
<dbReference type="Proteomes" id="UP000289784">
    <property type="component" value="Unassembled WGS sequence"/>
</dbReference>
<dbReference type="InterPro" id="IPR029016">
    <property type="entry name" value="GAF-like_dom_sf"/>
</dbReference>
<dbReference type="Gene3D" id="3.30.450.40">
    <property type="match status" value="1"/>
</dbReference>
<protein>
    <submittedName>
        <fullName evidence="2">GAF domain-containing protein</fullName>
    </submittedName>
</protein>
<organism evidence="2 3">
    <name type="scientific">Pseudoxanthomonas composti</name>
    <dbReference type="NCBI Taxonomy" id="2137479"/>
    <lineage>
        <taxon>Bacteria</taxon>
        <taxon>Pseudomonadati</taxon>
        <taxon>Pseudomonadota</taxon>
        <taxon>Gammaproteobacteria</taxon>
        <taxon>Lysobacterales</taxon>
        <taxon>Lysobacteraceae</taxon>
        <taxon>Pseudoxanthomonas</taxon>
    </lineage>
</organism>
<dbReference type="Pfam" id="PF01590">
    <property type="entry name" value="GAF"/>
    <property type="match status" value="1"/>
</dbReference>
<dbReference type="InterPro" id="IPR003018">
    <property type="entry name" value="GAF"/>
</dbReference>
<dbReference type="EMBL" id="SAWZ01000013">
    <property type="protein sequence ID" value="RXQ99950.1"/>
    <property type="molecule type" value="Genomic_DNA"/>
</dbReference>
<evidence type="ECO:0000313" key="2">
    <source>
        <dbReference type="EMBL" id="RXQ99950.1"/>
    </source>
</evidence>
<dbReference type="PANTHER" id="PTHR43102">
    <property type="entry name" value="SLR1143 PROTEIN"/>
    <property type="match status" value="1"/>
</dbReference>
<comment type="caution">
    <text evidence="2">The sequence shown here is derived from an EMBL/GenBank/DDBJ whole genome shotgun (WGS) entry which is preliminary data.</text>
</comment>
<dbReference type="SUPFAM" id="SSF55781">
    <property type="entry name" value="GAF domain-like"/>
    <property type="match status" value="1"/>
</dbReference>
<sequence>MLEDVLGLTGLRFAAVARVTEQRWTALAVLDRARFGLMPGQDMIVEKTLCNEVRQRGEPVVFSHASTDAHYAAHPLPKLYGFESHLSVPIELRDGAFFGTLCALDPEPTPLSGEMIVQVRALAHQIGEAMSEAPETA</sequence>
<evidence type="ECO:0000313" key="3">
    <source>
        <dbReference type="Proteomes" id="UP000289784"/>
    </source>
</evidence>
<evidence type="ECO:0000259" key="1">
    <source>
        <dbReference type="Pfam" id="PF01590"/>
    </source>
</evidence>